<sequence length="180" mass="20072">KPQDNPPVVYPEGTLIEEIEGRWWVAHTKSRNEKSLAWDLVKRGTSYFLPMVEKVRGRGGRKVKSILVLFGGYLFFCGSEDERYGAMTTNRIASTIEVADQDRLIRELSSIQAAMSGSKQLDPFPYLQAGRRCVVTSGPLKGVEGLLVRRKNVDRLVLQVHILGQAVSTEIDAGLLEVID</sequence>
<protein>
    <recommendedName>
        <fullName evidence="2">NusG-like N-terminal domain-containing protein</fullName>
    </recommendedName>
</protein>
<comment type="caution">
    <text evidence="3">The sequence shown here is derived from an EMBL/GenBank/DDBJ whole genome shotgun (WGS) entry which is preliminary data.</text>
</comment>
<feature type="domain" description="NusG-like N-terminal" evidence="2">
    <location>
        <begin position="22"/>
        <end position="79"/>
    </location>
</feature>
<dbReference type="AlphaFoldDB" id="X1J1X1"/>
<dbReference type="InterPro" id="IPR006645">
    <property type="entry name" value="NGN-like_dom"/>
</dbReference>
<evidence type="ECO:0000259" key="2">
    <source>
        <dbReference type="Pfam" id="PF02357"/>
    </source>
</evidence>
<evidence type="ECO:0000313" key="3">
    <source>
        <dbReference type="EMBL" id="GAH63783.1"/>
    </source>
</evidence>
<organism evidence="3">
    <name type="scientific">marine sediment metagenome</name>
    <dbReference type="NCBI Taxonomy" id="412755"/>
    <lineage>
        <taxon>unclassified sequences</taxon>
        <taxon>metagenomes</taxon>
        <taxon>ecological metagenomes</taxon>
    </lineage>
</organism>
<reference evidence="3" key="1">
    <citation type="journal article" date="2014" name="Front. Microbiol.">
        <title>High frequency of phylogenetically diverse reductive dehalogenase-homologous genes in deep subseafloor sedimentary metagenomes.</title>
        <authorList>
            <person name="Kawai M."/>
            <person name="Futagami T."/>
            <person name="Toyoda A."/>
            <person name="Takaki Y."/>
            <person name="Nishi S."/>
            <person name="Hori S."/>
            <person name="Arai W."/>
            <person name="Tsubouchi T."/>
            <person name="Morono Y."/>
            <person name="Uchiyama I."/>
            <person name="Ito T."/>
            <person name="Fujiyama A."/>
            <person name="Inagaki F."/>
            <person name="Takami H."/>
        </authorList>
    </citation>
    <scope>NUCLEOTIDE SEQUENCE</scope>
    <source>
        <strain evidence="3">Expedition CK06-06</strain>
    </source>
</reference>
<dbReference type="Gene3D" id="3.30.70.940">
    <property type="entry name" value="NusG, N-terminal domain"/>
    <property type="match status" value="1"/>
</dbReference>
<dbReference type="EMBL" id="BARU01029151">
    <property type="protein sequence ID" value="GAH63783.1"/>
    <property type="molecule type" value="Genomic_DNA"/>
</dbReference>
<keyword evidence="1" id="KW-0804">Transcription</keyword>
<dbReference type="InterPro" id="IPR036735">
    <property type="entry name" value="NGN_dom_sf"/>
</dbReference>
<dbReference type="Pfam" id="PF02357">
    <property type="entry name" value="NusG"/>
    <property type="match status" value="1"/>
</dbReference>
<dbReference type="GO" id="GO:0006354">
    <property type="term" value="P:DNA-templated transcription elongation"/>
    <property type="evidence" value="ECO:0007669"/>
    <property type="project" value="InterPro"/>
</dbReference>
<name>X1J1X1_9ZZZZ</name>
<dbReference type="CDD" id="cd09895">
    <property type="entry name" value="NGN_SP_UpxY"/>
    <property type="match status" value="1"/>
</dbReference>
<feature type="non-terminal residue" evidence="3">
    <location>
        <position position="1"/>
    </location>
</feature>
<gene>
    <name evidence="3" type="ORF">S03H2_46434</name>
</gene>
<dbReference type="SUPFAM" id="SSF82679">
    <property type="entry name" value="N-utilization substance G protein NusG, N-terminal domain"/>
    <property type="match status" value="1"/>
</dbReference>
<proteinExistence type="predicted"/>
<evidence type="ECO:0000256" key="1">
    <source>
        <dbReference type="ARBA" id="ARBA00023163"/>
    </source>
</evidence>
<accession>X1J1X1</accession>